<evidence type="ECO:0000256" key="3">
    <source>
        <dbReference type="ARBA" id="ARBA00022553"/>
    </source>
</evidence>
<evidence type="ECO:0000256" key="2">
    <source>
        <dbReference type="ARBA" id="ARBA00022450"/>
    </source>
</evidence>
<dbReference type="AlphaFoldDB" id="Q4N4D2"/>
<dbReference type="Proteomes" id="UP000001949">
    <property type="component" value="Unassembled WGS sequence"/>
</dbReference>
<feature type="domain" description="Carrier" evidence="6">
    <location>
        <begin position="51"/>
        <end position="126"/>
    </location>
</feature>
<dbReference type="RefSeq" id="XP_765274.1">
    <property type="nucleotide sequence ID" value="XM_760181.1"/>
</dbReference>
<keyword evidence="4" id="KW-0444">Lipid biosynthesis</keyword>
<dbReference type="EMBL" id="AAGK01000002">
    <property type="protein sequence ID" value="EAN32991.1"/>
    <property type="molecule type" value="Genomic_DNA"/>
</dbReference>
<dbReference type="KEGG" id="tpv:TP02_0962"/>
<dbReference type="PANTHER" id="PTHR20863">
    <property type="entry name" value="ACYL CARRIER PROTEIN"/>
    <property type="match status" value="1"/>
</dbReference>
<keyword evidence="5" id="KW-0812">Transmembrane</keyword>
<dbReference type="eggNOG" id="KOG1748">
    <property type="taxonomic scope" value="Eukaryota"/>
</dbReference>
<dbReference type="GO" id="GO:0000035">
    <property type="term" value="F:acyl binding"/>
    <property type="evidence" value="ECO:0007669"/>
    <property type="project" value="TreeGrafter"/>
</dbReference>
<keyword evidence="8" id="KW-1185">Reference proteome</keyword>
<keyword evidence="5" id="KW-0472">Membrane</keyword>
<comment type="caution">
    <text evidence="7">The sequence shown here is derived from an EMBL/GenBank/DDBJ whole genome shotgun (WGS) entry which is preliminary data.</text>
</comment>
<dbReference type="PANTHER" id="PTHR20863:SF76">
    <property type="entry name" value="CARRIER DOMAIN-CONTAINING PROTEIN"/>
    <property type="match status" value="1"/>
</dbReference>
<dbReference type="FunCoup" id="Q4N4D2">
    <property type="interactions" value="40"/>
</dbReference>
<keyword evidence="4" id="KW-0443">Lipid metabolism</keyword>
<keyword evidence="3" id="KW-0597">Phosphoprotein</keyword>
<evidence type="ECO:0000313" key="8">
    <source>
        <dbReference type="Proteomes" id="UP000001949"/>
    </source>
</evidence>
<gene>
    <name evidence="7" type="ordered locus">TP02_0962</name>
</gene>
<feature type="transmembrane region" description="Helical" evidence="5">
    <location>
        <begin position="6"/>
        <end position="27"/>
    </location>
</feature>
<proteinExistence type="inferred from homology"/>
<evidence type="ECO:0000313" key="7">
    <source>
        <dbReference type="EMBL" id="EAN32991.1"/>
    </source>
</evidence>
<name>Q4N4D2_THEPA</name>
<dbReference type="GO" id="GO:0016020">
    <property type="term" value="C:membrane"/>
    <property type="evidence" value="ECO:0007669"/>
    <property type="project" value="GOC"/>
</dbReference>
<dbReference type="Gene3D" id="1.10.1200.10">
    <property type="entry name" value="ACP-like"/>
    <property type="match status" value="1"/>
</dbReference>
<dbReference type="GO" id="GO:0000036">
    <property type="term" value="F:acyl carrier activity"/>
    <property type="evidence" value="ECO:0007669"/>
    <property type="project" value="TreeGrafter"/>
</dbReference>
<dbReference type="GO" id="GO:0005829">
    <property type="term" value="C:cytosol"/>
    <property type="evidence" value="ECO:0007669"/>
    <property type="project" value="TreeGrafter"/>
</dbReference>
<evidence type="ECO:0000256" key="5">
    <source>
        <dbReference type="SAM" id="Phobius"/>
    </source>
</evidence>
<evidence type="ECO:0000256" key="4">
    <source>
        <dbReference type="RuleBase" id="RU000722"/>
    </source>
</evidence>
<dbReference type="InterPro" id="IPR036736">
    <property type="entry name" value="ACP-like_sf"/>
</dbReference>
<comment type="function">
    <text evidence="4">Carrier of the growing fatty acid chain in fatty acid biosynthesis.</text>
</comment>
<dbReference type="PROSITE" id="PS50075">
    <property type="entry name" value="CARRIER"/>
    <property type="match status" value="1"/>
</dbReference>
<dbReference type="GeneID" id="3501639"/>
<dbReference type="HAMAP" id="MF_01217">
    <property type="entry name" value="Acyl_carrier"/>
    <property type="match status" value="1"/>
</dbReference>
<dbReference type="SMR" id="Q4N4D2"/>
<keyword evidence="4" id="KW-0276">Fatty acid metabolism</keyword>
<reference evidence="7 8" key="1">
    <citation type="journal article" date="2005" name="Science">
        <title>Genome sequence of Theileria parva, a bovine pathogen that transforms lymphocytes.</title>
        <authorList>
            <person name="Gardner M.J."/>
            <person name="Bishop R."/>
            <person name="Shah T."/>
            <person name="de Villiers E.P."/>
            <person name="Carlton J.M."/>
            <person name="Hall N."/>
            <person name="Ren Q."/>
            <person name="Paulsen I.T."/>
            <person name="Pain A."/>
            <person name="Berriman M."/>
            <person name="Wilson R.J.M."/>
            <person name="Sato S."/>
            <person name="Ralph S.A."/>
            <person name="Mann D.J."/>
            <person name="Xiong Z."/>
            <person name="Shallom S.J."/>
            <person name="Weidman J."/>
            <person name="Jiang L."/>
            <person name="Lynn J."/>
            <person name="Weaver B."/>
            <person name="Shoaibi A."/>
            <person name="Domingo A.R."/>
            <person name="Wasawo D."/>
            <person name="Crabtree J."/>
            <person name="Wortman J.R."/>
            <person name="Haas B."/>
            <person name="Angiuoli S.V."/>
            <person name="Creasy T.H."/>
            <person name="Lu C."/>
            <person name="Suh B."/>
            <person name="Silva J.C."/>
            <person name="Utterback T.R."/>
            <person name="Feldblyum T.V."/>
            <person name="Pertea M."/>
            <person name="Allen J."/>
            <person name="Nierman W.C."/>
            <person name="Taracha E.L.N."/>
            <person name="Salzberg S.L."/>
            <person name="White O.R."/>
            <person name="Fitzhugh H.A."/>
            <person name="Morzaria S."/>
            <person name="Venter J.C."/>
            <person name="Fraser C.M."/>
            <person name="Nene V."/>
        </authorList>
    </citation>
    <scope>NUCLEOTIDE SEQUENCE [LARGE SCALE GENOMIC DNA]</scope>
    <source>
        <strain evidence="7 8">Muguga</strain>
    </source>
</reference>
<organism evidence="7 8">
    <name type="scientific">Theileria parva</name>
    <name type="common">East coast fever infection agent</name>
    <dbReference type="NCBI Taxonomy" id="5875"/>
    <lineage>
        <taxon>Eukaryota</taxon>
        <taxon>Sar</taxon>
        <taxon>Alveolata</taxon>
        <taxon>Apicomplexa</taxon>
        <taxon>Aconoidasida</taxon>
        <taxon>Piroplasmida</taxon>
        <taxon>Theileriidae</taxon>
        <taxon>Theileria</taxon>
    </lineage>
</organism>
<evidence type="ECO:0000256" key="1">
    <source>
        <dbReference type="ARBA" id="ARBA00010930"/>
    </source>
</evidence>
<accession>Q4N4D2</accession>
<protein>
    <recommendedName>
        <fullName evidence="4">Acyl carrier protein</fullName>
    </recommendedName>
</protein>
<dbReference type="Pfam" id="PF00550">
    <property type="entry name" value="PP-binding"/>
    <property type="match status" value="1"/>
</dbReference>
<dbReference type="GO" id="GO:0009245">
    <property type="term" value="P:lipid A biosynthetic process"/>
    <property type="evidence" value="ECO:0007669"/>
    <property type="project" value="TreeGrafter"/>
</dbReference>
<dbReference type="STRING" id="5875.Q4N4D2"/>
<sequence length="141" mass="16351">MINNPIKYLFHVVIFLFLIPGINSFVLSGKTFHISPIYRINKSKFTLLSGSDTLNTVTELVAQRFDKKKEEIDPNSDFYKEFGADTLDKVELLILLEDEFDLNIPDNHFRTLKSIKEISRYIDGKLQLKDRINLTSPELNN</sequence>
<keyword evidence="5" id="KW-1133">Transmembrane helix</keyword>
<keyword evidence="4" id="KW-0275">Fatty acid biosynthesis</keyword>
<keyword evidence="2 4" id="KW-0596">Phosphopantetheine</keyword>
<evidence type="ECO:0000259" key="6">
    <source>
        <dbReference type="PROSITE" id="PS50075"/>
    </source>
</evidence>
<dbReference type="SUPFAM" id="SSF47336">
    <property type="entry name" value="ACP-like"/>
    <property type="match status" value="1"/>
</dbReference>
<dbReference type="OMA" id="NIPDNHF"/>
<dbReference type="InParanoid" id="Q4N4D2"/>
<comment type="similarity">
    <text evidence="1">Belongs to the acyl carrier protein (ACP) family.</text>
</comment>
<dbReference type="InterPro" id="IPR009081">
    <property type="entry name" value="PP-bd_ACP"/>
</dbReference>
<dbReference type="VEuPathDB" id="PiroplasmaDB:TpMuguga_02g00962"/>
<dbReference type="InterPro" id="IPR003231">
    <property type="entry name" value="ACP"/>
</dbReference>